<protein>
    <submittedName>
        <fullName evidence="1">Uncharacterized protein</fullName>
    </submittedName>
</protein>
<gene>
    <name evidence="1" type="ORF">GNI_067300</name>
</gene>
<sequence>MVTSLGNPLCAVCSTADVVTTQKQLDRVVEAALNWTTKKGITFDDYMVKHQHEICITFAKFEPVPPPGVNAAYVRMASTITKKYTRAGPVISKLTNESLTENLDVKERAGVRSSPWAMESPSRGSPSLISPTQRFPVPMPNASSEVGPYDYGTIECIQLRPGLPFWRMVGSLIHELGHAWIFLYRQKYKLGEPLPGTTAYDMEEGFCHMLSCHFWRERYHQHSYTKGDTYIHLLPIWTARIWEHDKYKEMIQGIYKAPYPTCQLIREIAKCNGEACIYS</sequence>
<reference evidence="1" key="1">
    <citation type="submission" date="2013-12" db="EMBL/GenBank/DDBJ databases">
        <authorList>
            <person name="Omoto C.K."/>
            <person name="Sibley D."/>
            <person name="Venepally P."/>
            <person name="Hadjithomas M."/>
            <person name="Karamycheva S."/>
            <person name="Brunk B."/>
            <person name="Roos D."/>
            <person name="Caler E."/>
            <person name="Lorenzi H."/>
        </authorList>
    </citation>
    <scope>NUCLEOTIDE SEQUENCE</scope>
</reference>
<keyword evidence="2" id="KW-1185">Reference proteome</keyword>
<comment type="caution">
    <text evidence="1">The sequence shown here is derived from an EMBL/GenBank/DDBJ whole genome shotgun (WGS) entry which is preliminary data.</text>
</comment>
<organism evidence="1 2">
    <name type="scientific">Gregarina niphandrodes</name>
    <name type="common">Septate eugregarine</name>
    <dbReference type="NCBI Taxonomy" id="110365"/>
    <lineage>
        <taxon>Eukaryota</taxon>
        <taxon>Sar</taxon>
        <taxon>Alveolata</taxon>
        <taxon>Apicomplexa</taxon>
        <taxon>Conoidasida</taxon>
        <taxon>Gregarinasina</taxon>
        <taxon>Eugregarinorida</taxon>
        <taxon>Gregarinidae</taxon>
        <taxon>Gregarina</taxon>
    </lineage>
</organism>
<accession>A0A023B7R4</accession>
<dbReference type="RefSeq" id="XP_011130187.1">
    <property type="nucleotide sequence ID" value="XM_011131885.1"/>
</dbReference>
<dbReference type="AlphaFoldDB" id="A0A023B7R4"/>
<name>A0A023B7R4_GRENI</name>
<dbReference type="Proteomes" id="UP000019763">
    <property type="component" value="Unassembled WGS sequence"/>
</dbReference>
<evidence type="ECO:0000313" key="1">
    <source>
        <dbReference type="EMBL" id="EZG67634.1"/>
    </source>
</evidence>
<proteinExistence type="predicted"/>
<evidence type="ECO:0000313" key="2">
    <source>
        <dbReference type="Proteomes" id="UP000019763"/>
    </source>
</evidence>
<dbReference type="EMBL" id="AFNH02000506">
    <property type="protein sequence ID" value="EZG67634.1"/>
    <property type="molecule type" value="Genomic_DNA"/>
</dbReference>
<dbReference type="VEuPathDB" id="CryptoDB:GNI_067300"/>
<dbReference type="GeneID" id="22912472"/>